<feature type="region of interest" description="Disordered" evidence="1">
    <location>
        <begin position="1"/>
        <end position="31"/>
    </location>
</feature>
<accession>A0A7S1C772</accession>
<sequence>MGPSVCARDRGSGPPAMPCGGTAPTPTPTPTPALACAARIAAAVSPDDAPLRNANGQRAGASAVVDAAPTAAPVGETTAAAGAVTVADDASAGPPLALALDDPNSDTSQEPTY</sequence>
<evidence type="ECO:0000313" key="2">
    <source>
        <dbReference type="EMBL" id="CAD8911455.1"/>
    </source>
</evidence>
<evidence type="ECO:0000256" key="1">
    <source>
        <dbReference type="SAM" id="MobiDB-lite"/>
    </source>
</evidence>
<gene>
    <name evidence="2" type="ORF">BSP0115_LOCUS4673</name>
</gene>
<organism evidence="2">
    <name type="scientific">Bicosoecida sp. CB-2014</name>
    <dbReference type="NCBI Taxonomy" id="1486930"/>
    <lineage>
        <taxon>Eukaryota</taxon>
        <taxon>Sar</taxon>
        <taxon>Stramenopiles</taxon>
        <taxon>Bigyra</taxon>
        <taxon>Opalozoa</taxon>
        <taxon>Bicosoecida</taxon>
    </lineage>
</organism>
<name>A0A7S1C772_9STRA</name>
<dbReference type="AlphaFoldDB" id="A0A7S1C772"/>
<dbReference type="EMBL" id="HBFS01006878">
    <property type="protein sequence ID" value="CAD8911455.1"/>
    <property type="molecule type" value="Transcribed_RNA"/>
</dbReference>
<proteinExistence type="predicted"/>
<protein>
    <submittedName>
        <fullName evidence="2">Uncharacterized protein</fullName>
    </submittedName>
</protein>
<feature type="region of interest" description="Disordered" evidence="1">
    <location>
        <begin position="93"/>
        <end position="113"/>
    </location>
</feature>
<reference evidence="2" key="1">
    <citation type="submission" date="2021-01" db="EMBL/GenBank/DDBJ databases">
        <authorList>
            <person name="Corre E."/>
            <person name="Pelletier E."/>
            <person name="Niang G."/>
            <person name="Scheremetjew M."/>
            <person name="Finn R."/>
            <person name="Kale V."/>
            <person name="Holt S."/>
            <person name="Cochrane G."/>
            <person name="Meng A."/>
            <person name="Brown T."/>
            <person name="Cohen L."/>
        </authorList>
    </citation>
    <scope>NUCLEOTIDE SEQUENCE</scope>
    <source>
        <strain evidence="2">Ms1</strain>
    </source>
</reference>